<dbReference type="AlphaFoldDB" id="A0A6L2K2J5"/>
<evidence type="ECO:0000313" key="1">
    <source>
        <dbReference type="EMBL" id="GEU42084.1"/>
    </source>
</evidence>
<name>A0A6L2K2J5_TANCI</name>
<accession>A0A6L2K2J5</accession>
<evidence type="ECO:0008006" key="2">
    <source>
        <dbReference type="Google" id="ProtNLM"/>
    </source>
</evidence>
<dbReference type="EMBL" id="BKCJ010001523">
    <property type="protein sequence ID" value="GEU42084.1"/>
    <property type="molecule type" value="Genomic_DNA"/>
</dbReference>
<organism evidence="1">
    <name type="scientific">Tanacetum cinerariifolium</name>
    <name type="common">Dalmatian daisy</name>
    <name type="synonym">Chrysanthemum cinerariifolium</name>
    <dbReference type="NCBI Taxonomy" id="118510"/>
    <lineage>
        <taxon>Eukaryota</taxon>
        <taxon>Viridiplantae</taxon>
        <taxon>Streptophyta</taxon>
        <taxon>Embryophyta</taxon>
        <taxon>Tracheophyta</taxon>
        <taxon>Spermatophyta</taxon>
        <taxon>Magnoliopsida</taxon>
        <taxon>eudicotyledons</taxon>
        <taxon>Gunneridae</taxon>
        <taxon>Pentapetalae</taxon>
        <taxon>asterids</taxon>
        <taxon>campanulids</taxon>
        <taxon>Asterales</taxon>
        <taxon>Asteraceae</taxon>
        <taxon>Asteroideae</taxon>
        <taxon>Anthemideae</taxon>
        <taxon>Anthemidinae</taxon>
        <taxon>Tanacetum</taxon>
    </lineage>
</organism>
<protein>
    <recommendedName>
        <fullName evidence="2">Reverse transcriptase domain-containing protein</fullName>
    </recommendedName>
</protein>
<reference evidence="1" key="1">
    <citation type="journal article" date="2019" name="Sci. Rep.">
        <title>Draft genome of Tanacetum cinerariifolium, the natural source of mosquito coil.</title>
        <authorList>
            <person name="Yamashiro T."/>
            <person name="Shiraishi A."/>
            <person name="Satake H."/>
            <person name="Nakayama K."/>
        </authorList>
    </citation>
    <scope>NUCLEOTIDE SEQUENCE</scope>
</reference>
<comment type="caution">
    <text evidence="1">The sequence shown here is derived from an EMBL/GenBank/DDBJ whole genome shotgun (WGS) entry which is preliminary data.</text>
</comment>
<proteinExistence type="predicted"/>
<gene>
    <name evidence="1" type="ORF">Tci_014062</name>
</gene>
<sequence>MLIHGTCLKCNSGAGNSFPYDPIPESFKEVQIIPNPPPQSHFNIYMCQICESNSHYGYECSQRVSLVYEPELCYNQNFSDNAYSHDSPGVTPLIDHHFCYKCGDSLKDFFCHQCTCKFCGNGAHDGYNCPSHVPFIQTLPTISITFDLLTVEPEDSLRMGDEHLDTISATESDVFVKSSVENLIPSPSESEDLSDMMMSHFLDEDISKKIYSNPLFDKEIISMKIDPHHFNVESDLIESLLNHGPSIILSSSKIDSLLDEFAGELTLLKTIPSGIDETDCEPEEEIHLIEKLLYDNSSPRPPEGFISENSDAEIESFSPSPIPVKDSDSLIEEIDLSFTPDDSMPSGIEEDDYDSERDMLIFEELHRNDSLSVPENESFQF</sequence>